<dbReference type="Gene3D" id="3.40.50.20">
    <property type="match status" value="1"/>
</dbReference>
<dbReference type="InterPro" id="IPR041561">
    <property type="entry name" value="PglD_N"/>
</dbReference>
<dbReference type="InterPro" id="IPR020019">
    <property type="entry name" value="AcTrfase_PglD-like"/>
</dbReference>
<sequence>MDYDSNEVRGQIVIVGTGGLGRELHELVEDINDASTGAHTWDILGWLDGNAAVHGTQVHDLPVLGDLDWLQNHPDVYVVIGIGAPPTRRKVVEKIRALGHARFATLIHPTAVIGRRVTIGEGTVICANVTTTTDYAIGRHVLINIMATVAHDDVLHDYVTIAPAAVISGNVTIGEGTDLGTNATVNQGVEIGAWSIVGSGAVVTKTLPANCTAVGAPAKPIKERPEGWHL</sequence>
<keyword evidence="5" id="KW-1185">Reference proteome</keyword>
<dbReference type="Gene3D" id="2.160.10.10">
    <property type="entry name" value="Hexapeptide repeat proteins"/>
    <property type="match status" value="1"/>
</dbReference>
<dbReference type="PROSITE" id="PS00101">
    <property type="entry name" value="HEXAPEP_TRANSFERASES"/>
    <property type="match status" value="1"/>
</dbReference>
<dbReference type="InterPro" id="IPR050179">
    <property type="entry name" value="Trans_hexapeptide_repeat"/>
</dbReference>
<reference evidence="5" key="1">
    <citation type="journal article" date="2019" name="Int. J. Syst. Evol. Microbiol.">
        <title>The Global Catalogue of Microorganisms (GCM) 10K type strain sequencing project: providing services to taxonomists for standard genome sequencing and annotation.</title>
        <authorList>
            <consortium name="The Broad Institute Genomics Platform"/>
            <consortium name="The Broad Institute Genome Sequencing Center for Infectious Disease"/>
            <person name="Wu L."/>
            <person name="Ma J."/>
        </authorList>
    </citation>
    <scope>NUCLEOTIDE SEQUENCE [LARGE SCALE GENOMIC DNA]</scope>
    <source>
        <strain evidence="5">KCTC 33842</strain>
    </source>
</reference>
<accession>A0ABW5P2T8</accession>
<name>A0ABW5P2T8_9DEIO</name>
<dbReference type="EMBL" id="JBHUMK010000037">
    <property type="protein sequence ID" value="MFD2609569.1"/>
    <property type="molecule type" value="Genomic_DNA"/>
</dbReference>
<dbReference type="Pfam" id="PF17836">
    <property type="entry name" value="PglD_N"/>
    <property type="match status" value="1"/>
</dbReference>
<dbReference type="CDD" id="cd03360">
    <property type="entry name" value="LbH_AT_putative"/>
    <property type="match status" value="1"/>
</dbReference>
<dbReference type="NCBIfam" id="TIGR03570">
    <property type="entry name" value="NeuD_NnaD"/>
    <property type="match status" value="1"/>
</dbReference>
<evidence type="ECO:0000313" key="5">
    <source>
        <dbReference type="Proteomes" id="UP001597475"/>
    </source>
</evidence>
<dbReference type="Proteomes" id="UP001597475">
    <property type="component" value="Unassembled WGS sequence"/>
</dbReference>
<dbReference type="RefSeq" id="WP_386845049.1">
    <property type="nucleotide sequence ID" value="NZ_JBHUMK010000037.1"/>
</dbReference>
<organism evidence="4 5">
    <name type="scientific">Deinococcus taklimakanensis</name>
    <dbReference type="NCBI Taxonomy" id="536443"/>
    <lineage>
        <taxon>Bacteria</taxon>
        <taxon>Thermotogati</taxon>
        <taxon>Deinococcota</taxon>
        <taxon>Deinococci</taxon>
        <taxon>Deinococcales</taxon>
        <taxon>Deinococcaceae</taxon>
        <taxon>Deinococcus</taxon>
    </lineage>
</organism>
<comment type="caution">
    <text evidence="4">The sequence shown here is derived from an EMBL/GenBank/DDBJ whole genome shotgun (WGS) entry which is preliminary data.</text>
</comment>
<keyword evidence="2" id="KW-0677">Repeat</keyword>
<evidence type="ECO:0000259" key="3">
    <source>
        <dbReference type="Pfam" id="PF17836"/>
    </source>
</evidence>
<dbReference type="InterPro" id="IPR018357">
    <property type="entry name" value="Hexapep_transf_CS"/>
</dbReference>
<gene>
    <name evidence="4" type="ORF">ACFSR9_08975</name>
</gene>
<evidence type="ECO:0000256" key="1">
    <source>
        <dbReference type="ARBA" id="ARBA00022679"/>
    </source>
</evidence>
<keyword evidence="1" id="KW-0808">Transferase</keyword>
<feature type="domain" description="PglD N-terminal" evidence="3">
    <location>
        <begin position="11"/>
        <end position="95"/>
    </location>
</feature>
<evidence type="ECO:0000313" key="4">
    <source>
        <dbReference type="EMBL" id="MFD2609569.1"/>
    </source>
</evidence>
<evidence type="ECO:0000256" key="2">
    <source>
        <dbReference type="ARBA" id="ARBA00022737"/>
    </source>
</evidence>
<dbReference type="SUPFAM" id="SSF51161">
    <property type="entry name" value="Trimeric LpxA-like enzymes"/>
    <property type="match status" value="1"/>
</dbReference>
<proteinExistence type="predicted"/>
<dbReference type="InterPro" id="IPR011004">
    <property type="entry name" value="Trimer_LpxA-like_sf"/>
</dbReference>
<protein>
    <submittedName>
        <fullName evidence="4">Acetyltransferase</fullName>
    </submittedName>
</protein>
<dbReference type="PANTHER" id="PTHR43300:SF7">
    <property type="entry name" value="UDP-N-ACETYLBACILLOSAMINE N-ACETYLTRANSFERASE"/>
    <property type="match status" value="1"/>
</dbReference>
<dbReference type="PANTHER" id="PTHR43300">
    <property type="entry name" value="ACETYLTRANSFERASE"/>
    <property type="match status" value="1"/>
</dbReference>